<gene>
    <name evidence="2" type="ORF">SAMN02745176_02078</name>
</gene>
<accession>A0A1M6FT14</accession>
<name>A0A1M6FT14_9FIRM</name>
<dbReference type="NCBIfam" id="TIGR03960">
    <property type="entry name" value="rSAM_fuse_unch"/>
    <property type="match status" value="1"/>
</dbReference>
<dbReference type="Gene3D" id="3.40.50.280">
    <property type="entry name" value="Cobalamin-binding domain"/>
    <property type="match status" value="1"/>
</dbReference>
<dbReference type="GO" id="GO:0003824">
    <property type="term" value="F:catalytic activity"/>
    <property type="evidence" value="ECO:0007669"/>
    <property type="project" value="InterPro"/>
</dbReference>
<dbReference type="AlphaFoldDB" id="A0A1M6FT14"/>
<evidence type="ECO:0000259" key="1">
    <source>
        <dbReference type="PROSITE" id="PS51918"/>
    </source>
</evidence>
<dbReference type="RefSeq" id="WP_073026136.1">
    <property type="nucleotide sequence ID" value="NZ_FQZS01000013.1"/>
</dbReference>
<dbReference type="InterPro" id="IPR006638">
    <property type="entry name" value="Elp3/MiaA/NifB-like_rSAM"/>
</dbReference>
<dbReference type="InterPro" id="IPR058240">
    <property type="entry name" value="rSAM_sf"/>
</dbReference>
<dbReference type="PANTHER" id="PTHR42731">
    <property type="entry name" value="SLL1084 PROTEIN"/>
    <property type="match status" value="1"/>
</dbReference>
<dbReference type="InterPro" id="IPR007197">
    <property type="entry name" value="rSAM"/>
</dbReference>
<dbReference type="SFLD" id="SFLDG01082">
    <property type="entry name" value="B12-binding_domain_containing"/>
    <property type="match status" value="1"/>
</dbReference>
<dbReference type="Pfam" id="PF04055">
    <property type="entry name" value="Radical_SAM"/>
    <property type="match status" value="1"/>
</dbReference>
<dbReference type="SFLD" id="SFLDS00029">
    <property type="entry name" value="Radical_SAM"/>
    <property type="match status" value="1"/>
</dbReference>
<dbReference type="InterPro" id="IPR023862">
    <property type="entry name" value="CHP03960_rSAM"/>
</dbReference>
<protein>
    <submittedName>
        <fullName evidence="2">Radical SAM family uncharacterized protein</fullName>
    </submittedName>
</protein>
<dbReference type="SMART" id="SM00729">
    <property type="entry name" value="Elp3"/>
    <property type="match status" value="1"/>
</dbReference>
<dbReference type="STRING" id="1122184.SAMN02745176_02078"/>
<sequence>MDLNIKDYIYEKLLPKVEKPGRYIGTEWNSVHKDPKNINIRFAFCFPDSYEVGMSHLGMKILYHLLNDQSDIYCERVFAPWPDMEKVMREEGIKLFALESRDYIKNFDFVGFTLQYEMSYTNIINMLDLADIPKLSSQRGEGDPFVVAGGPCAYNPEPLAEIVDFFMLGEGEEQMPEVMEVYRQWKSQGLKREELLDMVSKIPGVYVPAFYDVTYNPDNTIESIKPNRDGVPAKIKKRVVKDLNKAYFPDKVIVPYIDIVHDRIMLEIFRGCTRGCRFCQAGMIYRPVRERTLEELEAIAEKLIESSGYEEISLSSLSTGDYSKLNQLVEKLMSKYEKDRIGLSLPSLRIDSVSLKLLQDVQKVRKSGLTFAPEAGTQRLRDVINKNVTEEDLINSVGAAFDSGYSGVKLYFMIGLPTETMEDVEGIADLGNKVLDRYYRVPKGQRGKGINVTISTSCFVPKPFTPFQWEPQDTIESMREKQKHLQQLLRRKGLTYNWHDPELSYLEAVFARGDRRLSKVLIRAWELGCKFDSWDQYFNYEAWLKAFEDCGIDPDFYTIRRRDLEEVLPWNHIDVGVTKKYLRSEYKKALKGETTRDCRIACTGCGINLLQEGGVCK</sequence>
<dbReference type="CDD" id="cd01335">
    <property type="entry name" value="Radical_SAM"/>
    <property type="match status" value="1"/>
</dbReference>
<dbReference type="PROSITE" id="PS51918">
    <property type="entry name" value="RADICAL_SAM"/>
    <property type="match status" value="1"/>
</dbReference>
<dbReference type="InterPro" id="IPR045784">
    <property type="entry name" value="Radical_SAM_N2"/>
</dbReference>
<evidence type="ECO:0000313" key="3">
    <source>
        <dbReference type="Proteomes" id="UP000184442"/>
    </source>
</evidence>
<dbReference type="InterPro" id="IPR023404">
    <property type="entry name" value="rSAM_horseshoe"/>
</dbReference>
<dbReference type="Gene3D" id="3.80.30.20">
    <property type="entry name" value="tm_1862 like domain"/>
    <property type="match status" value="1"/>
</dbReference>
<dbReference type="SUPFAM" id="SSF102114">
    <property type="entry name" value="Radical SAM enzymes"/>
    <property type="match status" value="1"/>
</dbReference>
<dbReference type="GO" id="GO:0051536">
    <property type="term" value="F:iron-sulfur cluster binding"/>
    <property type="evidence" value="ECO:0007669"/>
    <property type="project" value="InterPro"/>
</dbReference>
<evidence type="ECO:0000313" key="2">
    <source>
        <dbReference type="EMBL" id="SHJ00831.1"/>
    </source>
</evidence>
<proteinExistence type="predicted"/>
<feature type="domain" description="Radical SAM core" evidence="1">
    <location>
        <begin position="258"/>
        <end position="495"/>
    </location>
</feature>
<keyword evidence="3" id="KW-1185">Reference proteome</keyword>
<reference evidence="2 3" key="1">
    <citation type="submission" date="2016-11" db="EMBL/GenBank/DDBJ databases">
        <authorList>
            <person name="Jaros S."/>
            <person name="Januszkiewicz K."/>
            <person name="Wedrychowicz H."/>
        </authorList>
    </citation>
    <scope>NUCLEOTIDE SEQUENCE [LARGE SCALE GENOMIC DNA]</scope>
    <source>
        <strain evidence="2 3">DSM 19022</strain>
    </source>
</reference>
<dbReference type="PANTHER" id="PTHR42731:SF1">
    <property type="entry name" value="RADICAL SAM DOMAIN PROTEIN"/>
    <property type="match status" value="1"/>
</dbReference>
<dbReference type="Proteomes" id="UP000184442">
    <property type="component" value="Unassembled WGS sequence"/>
</dbReference>
<dbReference type="EMBL" id="FQZS01000013">
    <property type="protein sequence ID" value="SHJ00831.1"/>
    <property type="molecule type" value="Genomic_DNA"/>
</dbReference>
<dbReference type="Pfam" id="PF19864">
    <property type="entry name" value="Radical_SAM_N2"/>
    <property type="match status" value="1"/>
</dbReference>
<organism evidence="2 3">
    <name type="scientific">Lutispora thermophila DSM 19022</name>
    <dbReference type="NCBI Taxonomy" id="1122184"/>
    <lineage>
        <taxon>Bacteria</taxon>
        <taxon>Bacillati</taxon>
        <taxon>Bacillota</taxon>
        <taxon>Clostridia</taxon>
        <taxon>Lutisporales</taxon>
        <taxon>Lutisporaceae</taxon>
        <taxon>Lutispora</taxon>
    </lineage>
</organism>